<sequence>MTTEIEKRIIASHPKSLEALAEEVRAVFAPVIDAMNVGLALQQQMFKDPDHLINRLDATLGKLVDRLDQMARSLHEIEKQQKLLKEGIKELAVQITPNKEGAHHGEPE</sequence>
<dbReference type="AlphaFoldDB" id="A0A1C2JMG4"/>
<dbReference type="STRING" id="930.GCA_002079865_02151"/>
<dbReference type="Proteomes" id="UP000094893">
    <property type="component" value="Unassembled WGS sequence"/>
</dbReference>
<dbReference type="RefSeq" id="WP_024893681.1">
    <property type="nucleotide sequence ID" value="NZ_JAAOMO010000052.1"/>
</dbReference>
<name>A0A1C2JMG4_ACITH</name>
<organism evidence="1 2">
    <name type="scientific">Acidithiobacillus thiooxidans</name>
    <name type="common">Thiobacillus thiooxidans</name>
    <dbReference type="NCBI Taxonomy" id="930"/>
    <lineage>
        <taxon>Bacteria</taxon>
        <taxon>Pseudomonadati</taxon>
        <taxon>Pseudomonadota</taxon>
        <taxon>Acidithiobacillia</taxon>
        <taxon>Acidithiobacillales</taxon>
        <taxon>Acidithiobacillaceae</taxon>
        <taxon>Acidithiobacillus</taxon>
    </lineage>
</organism>
<comment type="caution">
    <text evidence="1">The sequence shown here is derived from an EMBL/GenBank/DDBJ whole genome shotgun (WGS) entry which is preliminary data.</text>
</comment>
<reference evidence="1 2" key="1">
    <citation type="journal article" date="2016" name="Int. J. Mol. Sci.">
        <title>Comparative genomics of the extreme acidophile Acidithiobacillus thiooxidans reveals intraspecific divergence and niche adaptation.</title>
        <authorList>
            <person name="Zhang X."/>
            <person name="Feng X."/>
            <person name="Tao J."/>
            <person name="Ma L."/>
            <person name="Xiao Y."/>
            <person name="Liang Y."/>
            <person name="Liu X."/>
            <person name="Yin H."/>
        </authorList>
    </citation>
    <scope>NUCLEOTIDE SEQUENCE [LARGE SCALE GENOMIC DNA]</scope>
    <source>
        <strain evidence="1 2">A02</strain>
    </source>
</reference>
<evidence type="ECO:0000313" key="2">
    <source>
        <dbReference type="Proteomes" id="UP000094893"/>
    </source>
</evidence>
<protein>
    <submittedName>
        <fullName evidence="1">Uncharacterized protein</fullName>
    </submittedName>
</protein>
<dbReference type="EMBL" id="LWSA01000102">
    <property type="protein sequence ID" value="OCX73507.1"/>
    <property type="molecule type" value="Genomic_DNA"/>
</dbReference>
<accession>A0A1C2JMG4</accession>
<evidence type="ECO:0000313" key="1">
    <source>
        <dbReference type="EMBL" id="OCX73507.1"/>
    </source>
</evidence>
<proteinExistence type="predicted"/>
<gene>
    <name evidence="1" type="ORF">A6P07_08155</name>
</gene>